<evidence type="ECO:0000313" key="8">
    <source>
        <dbReference type="Proteomes" id="UP001386955"/>
    </source>
</evidence>
<comment type="caution">
    <text evidence="7">The sequence shown here is derived from an EMBL/GenBank/DDBJ whole genome shotgun (WGS) entry which is preliminary data.</text>
</comment>
<keyword evidence="5" id="KW-1015">Disulfide bond</keyword>
<organism evidence="7 8">
    <name type="scientific">Psophocarpus tetragonolobus</name>
    <name type="common">Winged bean</name>
    <name type="synonym">Dolichos tetragonolobus</name>
    <dbReference type="NCBI Taxonomy" id="3891"/>
    <lineage>
        <taxon>Eukaryota</taxon>
        <taxon>Viridiplantae</taxon>
        <taxon>Streptophyta</taxon>
        <taxon>Embryophyta</taxon>
        <taxon>Tracheophyta</taxon>
        <taxon>Spermatophyta</taxon>
        <taxon>Magnoliopsida</taxon>
        <taxon>eudicotyledons</taxon>
        <taxon>Gunneridae</taxon>
        <taxon>Pentapetalae</taxon>
        <taxon>rosids</taxon>
        <taxon>fabids</taxon>
        <taxon>Fabales</taxon>
        <taxon>Fabaceae</taxon>
        <taxon>Papilionoideae</taxon>
        <taxon>50 kb inversion clade</taxon>
        <taxon>NPAAA clade</taxon>
        <taxon>indigoferoid/millettioid clade</taxon>
        <taxon>Phaseoleae</taxon>
        <taxon>Psophocarpus</taxon>
    </lineage>
</organism>
<evidence type="ECO:0000256" key="1">
    <source>
        <dbReference type="ARBA" id="ARBA00006722"/>
    </source>
</evidence>
<dbReference type="EMBL" id="JAYMYS010000002">
    <property type="protein sequence ID" value="KAK7405247.1"/>
    <property type="molecule type" value="Genomic_DNA"/>
</dbReference>
<keyword evidence="4" id="KW-0611">Plant defense</keyword>
<keyword evidence="6" id="KW-0732">Signal</keyword>
<keyword evidence="3" id="KW-0295">Fungicide</keyword>
<sequence>MAKLSFAQMFSFILIIFVISQTSEALAPKRCQKMIQPTNCIIAKCQSDCFSMYKQFRGVGVCVGSGSTGNYACVCIYDCFANKLEHESTLG</sequence>
<dbReference type="Proteomes" id="UP001386955">
    <property type="component" value="Unassembled WGS sequence"/>
</dbReference>
<dbReference type="Pfam" id="PF07333">
    <property type="entry name" value="SLR1-BP"/>
    <property type="match status" value="1"/>
</dbReference>
<evidence type="ECO:0000256" key="4">
    <source>
        <dbReference type="ARBA" id="ARBA00022821"/>
    </source>
</evidence>
<accession>A0AAN9XR58</accession>
<evidence type="ECO:0000256" key="6">
    <source>
        <dbReference type="SAM" id="SignalP"/>
    </source>
</evidence>
<evidence type="ECO:0000256" key="3">
    <source>
        <dbReference type="ARBA" id="ARBA00022577"/>
    </source>
</evidence>
<dbReference type="GO" id="GO:0050832">
    <property type="term" value="P:defense response to fungus"/>
    <property type="evidence" value="ECO:0007669"/>
    <property type="project" value="UniProtKB-KW"/>
</dbReference>
<keyword evidence="8" id="KW-1185">Reference proteome</keyword>
<comment type="similarity">
    <text evidence="1">Belongs to the DEFL family.</text>
</comment>
<dbReference type="GO" id="GO:0031640">
    <property type="term" value="P:killing of cells of another organism"/>
    <property type="evidence" value="ECO:0007669"/>
    <property type="project" value="UniProtKB-KW"/>
</dbReference>
<gene>
    <name evidence="7" type="ORF">VNO78_06446</name>
</gene>
<feature type="chain" id="PRO_5042939273" evidence="6">
    <location>
        <begin position="26"/>
        <end position="91"/>
    </location>
</feature>
<dbReference type="AlphaFoldDB" id="A0AAN9XR58"/>
<dbReference type="PANTHER" id="PTHR33830">
    <property type="entry name" value="DEFENSIN-LIKE PROTEIN 184-RELATED"/>
    <property type="match status" value="1"/>
</dbReference>
<evidence type="ECO:0000256" key="5">
    <source>
        <dbReference type="ARBA" id="ARBA00023157"/>
    </source>
</evidence>
<proteinExistence type="inferred from homology"/>
<evidence type="ECO:0000313" key="7">
    <source>
        <dbReference type="EMBL" id="KAK7405247.1"/>
    </source>
</evidence>
<name>A0AAN9XR58_PSOTE</name>
<protein>
    <submittedName>
        <fullName evidence="7">Uncharacterized protein</fullName>
    </submittedName>
</protein>
<reference evidence="7 8" key="1">
    <citation type="submission" date="2024-01" db="EMBL/GenBank/DDBJ databases">
        <title>The genomes of 5 underutilized Papilionoideae crops provide insights into root nodulation and disease resistanc.</title>
        <authorList>
            <person name="Jiang F."/>
        </authorList>
    </citation>
    <scope>NUCLEOTIDE SEQUENCE [LARGE SCALE GENOMIC DNA]</scope>
    <source>
        <strain evidence="7">DUOXIRENSHENG_FW03</strain>
        <tissue evidence="7">Leaves</tissue>
    </source>
</reference>
<keyword evidence="2" id="KW-0929">Antimicrobial</keyword>
<dbReference type="PANTHER" id="PTHR33830:SF21">
    <property type="entry name" value="DEFENSIN-LIKE PROTEIN 165-RELATED"/>
    <property type="match status" value="1"/>
</dbReference>
<evidence type="ECO:0000256" key="2">
    <source>
        <dbReference type="ARBA" id="ARBA00022529"/>
    </source>
</evidence>
<dbReference type="InterPro" id="IPR010851">
    <property type="entry name" value="DEFL"/>
</dbReference>
<feature type="signal peptide" evidence="6">
    <location>
        <begin position="1"/>
        <end position="25"/>
    </location>
</feature>